<dbReference type="InterPro" id="IPR023271">
    <property type="entry name" value="Aquaporin-like"/>
</dbReference>
<evidence type="ECO:0000256" key="3">
    <source>
        <dbReference type="ARBA" id="ARBA00022692"/>
    </source>
</evidence>
<evidence type="ECO:0000256" key="1">
    <source>
        <dbReference type="ARBA" id="ARBA00004141"/>
    </source>
</evidence>
<evidence type="ECO:0000256" key="2">
    <source>
        <dbReference type="ARBA" id="ARBA00006175"/>
    </source>
</evidence>
<evidence type="ECO:0000313" key="10">
    <source>
        <dbReference type="Proteomes" id="UP001345691"/>
    </source>
</evidence>
<dbReference type="Gene3D" id="1.20.1080.10">
    <property type="entry name" value="Glycerol uptake facilitator protein"/>
    <property type="match status" value="1"/>
</dbReference>
<evidence type="ECO:0000256" key="8">
    <source>
        <dbReference type="SAM" id="Phobius"/>
    </source>
</evidence>
<keyword evidence="6" id="KW-0813">Transport</keyword>
<dbReference type="SUPFAM" id="SSF81338">
    <property type="entry name" value="Aquaporin-like"/>
    <property type="match status" value="1"/>
</dbReference>
<evidence type="ECO:0000256" key="4">
    <source>
        <dbReference type="ARBA" id="ARBA00022989"/>
    </source>
</evidence>
<keyword evidence="10" id="KW-1185">Reference proteome</keyword>
<dbReference type="PRINTS" id="PR00783">
    <property type="entry name" value="MINTRINSICP"/>
</dbReference>
<accession>A0ABR0JRU5</accession>
<evidence type="ECO:0000256" key="7">
    <source>
        <dbReference type="SAM" id="MobiDB-lite"/>
    </source>
</evidence>
<feature type="region of interest" description="Disordered" evidence="7">
    <location>
        <begin position="264"/>
        <end position="324"/>
    </location>
</feature>
<keyword evidence="5 8" id="KW-0472">Membrane</keyword>
<proteinExistence type="inferred from homology"/>
<dbReference type="InterPro" id="IPR034294">
    <property type="entry name" value="Aquaporin_transptr"/>
</dbReference>
<feature type="transmembrane region" description="Helical" evidence="8">
    <location>
        <begin position="36"/>
        <end position="55"/>
    </location>
</feature>
<keyword evidence="3 6" id="KW-0812">Transmembrane</keyword>
<comment type="subcellular location">
    <subcellularLocation>
        <location evidence="1">Membrane</location>
        <topology evidence="1">Multi-pass membrane protein</topology>
    </subcellularLocation>
</comment>
<protein>
    <submittedName>
        <fullName evidence="9">Aquaporin-1</fullName>
    </submittedName>
</protein>
<dbReference type="Proteomes" id="UP001345691">
    <property type="component" value="Unassembled WGS sequence"/>
</dbReference>
<keyword evidence="4 8" id="KW-1133">Transmembrane helix</keyword>
<organism evidence="9 10">
    <name type="scientific">Exophiala sideris</name>
    <dbReference type="NCBI Taxonomy" id="1016849"/>
    <lineage>
        <taxon>Eukaryota</taxon>
        <taxon>Fungi</taxon>
        <taxon>Dikarya</taxon>
        <taxon>Ascomycota</taxon>
        <taxon>Pezizomycotina</taxon>
        <taxon>Eurotiomycetes</taxon>
        <taxon>Chaetothyriomycetidae</taxon>
        <taxon>Chaetothyriales</taxon>
        <taxon>Herpotrichiellaceae</taxon>
        <taxon>Exophiala</taxon>
    </lineage>
</organism>
<feature type="transmembrane region" description="Helical" evidence="8">
    <location>
        <begin position="67"/>
        <end position="89"/>
    </location>
</feature>
<evidence type="ECO:0000256" key="6">
    <source>
        <dbReference type="RuleBase" id="RU000477"/>
    </source>
</evidence>
<sequence length="324" mass="34403">MGRPHVPGVGYLKTGAFMGILPDQHRNHTVAFLSELAGTFLFLFFALSIVQVVHTPPPTGGSALPDILGIYLISVGFGTSVAINVWLFYRVSGGMFNPAVTFTLFLIGAVPAGRAIVVIAAQIIGAIAASGVVSALFPGPMVVNCRLGGDTSIARGLFIEMFCTTQLVFTVIMLAAVKHKATYLAPLGIGLALFIGNMCSVYYSGAGINPARAFGPDVVNHSFPGYHWIYWIGPLLGSLLAAFFYYLLDAFDWRTANPGQDFDDLETQMISPDKTTDRPNVAHGGLHGNLPGTDSQKEGGIAVPSLDGLNGQRPSKSTQDTQPE</sequence>
<reference evidence="9 10" key="1">
    <citation type="submission" date="2023-08" db="EMBL/GenBank/DDBJ databases">
        <title>Black Yeasts Isolated from many extreme environments.</title>
        <authorList>
            <person name="Coleine C."/>
            <person name="Stajich J.E."/>
            <person name="Selbmann L."/>
        </authorList>
    </citation>
    <scope>NUCLEOTIDE SEQUENCE [LARGE SCALE GENOMIC DNA]</scope>
    <source>
        <strain evidence="9 10">CCFEE 6328</strain>
    </source>
</reference>
<comment type="caution">
    <text evidence="9">The sequence shown here is derived from an EMBL/GenBank/DDBJ whole genome shotgun (WGS) entry which is preliminary data.</text>
</comment>
<dbReference type="PANTHER" id="PTHR19139">
    <property type="entry name" value="AQUAPORIN TRANSPORTER"/>
    <property type="match status" value="1"/>
</dbReference>
<gene>
    <name evidence="9" type="primary">AQY1_1</name>
    <name evidence="9" type="ORF">LTR69_000521</name>
</gene>
<feature type="compositionally biased region" description="Polar residues" evidence="7">
    <location>
        <begin position="312"/>
        <end position="324"/>
    </location>
</feature>
<feature type="transmembrane region" description="Helical" evidence="8">
    <location>
        <begin position="184"/>
        <end position="208"/>
    </location>
</feature>
<evidence type="ECO:0000313" key="9">
    <source>
        <dbReference type="EMBL" id="KAK5068402.1"/>
    </source>
</evidence>
<dbReference type="InterPro" id="IPR000425">
    <property type="entry name" value="MIP"/>
</dbReference>
<evidence type="ECO:0000256" key="5">
    <source>
        <dbReference type="ARBA" id="ARBA00023136"/>
    </source>
</evidence>
<dbReference type="EMBL" id="JAVRRF010000001">
    <property type="protein sequence ID" value="KAK5068402.1"/>
    <property type="molecule type" value="Genomic_DNA"/>
</dbReference>
<name>A0ABR0JRU5_9EURO</name>
<feature type="transmembrane region" description="Helical" evidence="8">
    <location>
        <begin position="228"/>
        <end position="248"/>
    </location>
</feature>
<comment type="similarity">
    <text evidence="2 6">Belongs to the MIP/aquaporin (TC 1.A.8) family.</text>
</comment>
<dbReference type="Pfam" id="PF00230">
    <property type="entry name" value="MIP"/>
    <property type="match status" value="1"/>
</dbReference>
<dbReference type="PANTHER" id="PTHR19139:SF199">
    <property type="entry name" value="MIP17260P"/>
    <property type="match status" value="1"/>
</dbReference>
<feature type="transmembrane region" description="Helical" evidence="8">
    <location>
        <begin position="157"/>
        <end position="177"/>
    </location>
</feature>